<keyword evidence="2" id="KW-0677">Repeat</keyword>
<dbReference type="SUPFAM" id="SSF81901">
    <property type="entry name" value="HCP-like"/>
    <property type="match status" value="2"/>
</dbReference>
<sequence>MSATERQLAVFDCQSGDDAACAALVASHPHYNDAGMVSETYERHYAAALAEASAGCDAGGREACTDYASLVHVREGTDAPEVYALWAAGCDAGDGFACALLSDLNFSLIGFSGTSYEAFYAEQVEGCATGDVTACISQSRLNVLVPQAVPDRTIWFDQLRRLCDDEGVARACVLLSYIQSYDGAEEYAVFDPGFPDEVENKQRYALWDAEKACELGNPVGCYNAGLAYDEGQAVMESWKRAQQYYVRACHGGFRRGCDEINHETYWRPTDSLQAMKKACAEGDFSACHFSAVKSFAPVTVNPSTDADIARMTAFRTELKGICQMGWVRGCADLATLARAGKDLAEAARYAWASCALSEGMGCLVLGNILKLDRGTPETERQAVWYHQRGCELRAWIACNNLGDSYEHGRGVAADTGQAARYYVIACNNEVALGCRNMAQLQEARAPEEAAIYRERACALNARYCREE</sequence>
<protein>
    <submittedName>
        <fullName evidence="3">Uncharacterized protein</fullName>
    </submittedName>
</protein>
<dbReference type="InterPro" id="IPR006597">
    <property type="entry name" value="Sel1-like"/>
</dbReference>
<name>A0A0T5NNV0_9RHOB</name>
<evidence type="ECO:0000313" key="3">
    <source>
        <dbReference type="EMBL" id="KRS10399.1"/>
    </source>
</evidence>
<dbReference type="PATRIC" id="fig|1641875.4.peg.3368"/>
<accession>A0A0T5NNV0</accession>
<dbReference type="OrthoDB" id="5321503at2"/>
<dbReference type="SMART" id="SM00671">
    <property type="entry name" value="SEL1"/>
    <property type="match status" value="5"/>
</dbReference>
<evidence type="ECO:0000256" key="2">
    <source>
        <dbReference type="ARBA" id="ARBA00022737"/>
    </source>
</evidence>
<dbReference type="AlphaFoldDB" id="A0A0T5NNV0"/>
<dbReference type="PANTHER" id="PTHR13891">
    <property type="entry name" value="CYTOCHROME C OXIDASE ASSEMBLY FACTOR 7"/>
    <property type="match status" value="1"/>
</dbReference>
<proteinExistence type="inferred from homology"/>
<dbReference type="PANTHER" id="PTHR13891:SF1">
    <property type="entry name" value="CYTOCHROME C OXIDASE ASSEMBLY FACTOR 7"/>
    <property type="match status" value="1"/>
</dbReference>
<keyword evidence="4" id="KW-1185">Reference proteome</keyword>
<evidence type="ECO:0000256" key="1">
    <source>
        <dbReference type="ARBA" id="ARBA00008486"/>
    </source>
</evidence>
<gene>
    <name evidence="3" type="ORF">XM53_21445</name>
</gene>
<reference evidence="3 4" key="1">
    <citation type="submission" date="2015-04" db="EMBL/GenBank/DDBJ databases">
        <title>The draft genome sequence of Roseovarius sp.R12b.</title>
        <authorList>
            <person name="Li G."/>
            <person name="Lai Q."/>
            <person name="Shao Z."/>
            <person name="Yan P."/>
        </authorList>
    </citation>
    <scope>NUCLEOTIDE SEQUENCE [LARGE SCALE GENOMIC DNA]</scope>
    <source>
        <strain evidence="3 4">R12B</strain>
    </source>
</reference>
<dbReference type="STRING" id="1641875.XM53_21445"/>
<comment type="caution">
    <text evidence="3">The sequence shown here is derived from an EMBL/GenBank/DDBJ whole genome shotgun (WGS) entry which is preliminary data.</text>
</comment>
<dbReference type="EMBL" id="LAXJ01000034">
    <property type="protein sequence ID" value="KRS10399.1"/>
    <property type="molecule type" value="Genomic_DNA"/>
</dbReference>
<evidence type="ECO:0000313" key="4">
    <source>
        <dbReference type="Proteomes" id="UP000051295"/>
    </source>
</evidence>
<dbReference type="Gene3D" id="1.25.40.10">
    <property type="entry name" value="Tetratricopeptide repeat domain"/>
    <property type="match status" value="2"/>
</dbReference>
<comment type="similarity">
    <text evidence="1">Belongs to the hcp beta-lactamase family.</text>
</comment>
<organism evidence="3 4">
    <name type="scientific">Roseovarius atlanticus</name>
    <dbReference type="NCBI Taxonomy" id="1641875"/>
    <lineage>
        <taxon>Bacteria</taxon>
        <taxon>Pseudomonadati</taxon>
        <taxon>Pseudomonadota</taxon>
        <taxon>Alphaproteobacteria</taxon>
        <taxon>Rhodobacterales</taxon>
        <taxon>Roseobacteraceae</taxon>
        <taxon>Roseovarius</taxon>
    </lineage>
</organism>
<dbReference type="InterPro" id="IPR040239">
    <property type="entry name" value="HcpB-like"/>
</dbReference>
<dbReference type="RefSeq" id="WP_057796845.1">
    <property type="nucleotide sequence ID" value="NZ_LAXJ01000034.1"/>
</dbReference>
<dbReference type="InterPro" id="IPR011990">
    <property type="entry name" value="TPR-like_helical_dom_sf"/>
</dbReference>
<dbReference type="Proteomes" id="UP000051295">
    <property type="component" value="Unassembled WGS sequence"/>
</dbReference>